<dbReference type="AlphaFoldDB" id="A0AA42L144"/>
<feature type="transmembrane region" description="Helical" evidence="1">
    <location>
        <begin position="41"/>
        <end position="59"/>
    </location>
</feature>
<dbReference type="EMBL" id="JAODZU010000033">
    <property type="protein sequence ID" value="MDH0365012.1"/>
    <property type="molecule type" value="Genomic_DNA"/>
</dbReference>
<keyword evidence="1" id="KW-0812">Transmembrane</keyword>
<evidence type="ECO:0000313" key="2">
    <source>
        <dbReference type="EMBL" id="MDH0365012.1"/>
    </source>
</evidence>
<keyword evidence="1" id="KW-1133">Transmembrane helix</keyword>
<dbReference type="Proteomes" id="UP001158297">
    <property type="component" value="Unassembled WGS sequence"/>
</dbReference>
<evidence type="ECO:0000313" key="3">
    <source>
        <dbReference type="Proteomes" id="UP001158297"/>
    </source>
</evidence>
<organism evidence="2 3">
    <name type="scientific">Comamonas aquatica</name>
    <dbReference type="NCBI Taxonomy" id="225991"/>
    <lineage>
        <taxon>Bacteria</taxon>
        <taxon>Pseudomonadati</taxon>
        <taxon>Pseudomonadota</taxon>
        <taxon>Betaproteobacteria</taxon>
        <taxon>Burkholderiales</taxon>
        <taxon>Comamonadaceae</taxon>
        <taxon>Comamonas</taxon>
    </lineage>
</organism>
<proteinExistence type="predicted"/>
<keyword evidence="1" id="KW-0472">Membrane</keyword>
<evidence type="ECO:0000256" key="1">
    <source>
        <dbReference type="SAM" id="Phobius"/>
    </source>
</evidence>
<dbReference type="PROSITE" id="PS51257">
    <property type="entry name" value="PROKAR_LIPOPROTEIN"/>
    <property type="match status" value="1"/>
</dbReference>
<accession>A0AA42L144</accession>
<reference evidence="2" key="1">
    <citation type="submission" date="2022-09" db="EMBL/GenBank/DDBJ databases">
        <title>Intensive care unit water sources are persistently colonized with multi-drug resistant bacteria and are the site of extensive horizontal gene transfer of antibiotic resistance genes.</title>
        <authorList>
            <person name="Diorio-Toth L."/>
        </authorList>
    </citation>
    <scope>NUCLEOTIDE SEQUENCE</scope>
    <source>
        <strain evidence="2">GD04130</strain>
    </source>
</reference>
<name>A0AA42L144_9BURK</name>
<gene>
    <name evidence="2" type="ORF">N7330_18470</name>
</gene>
<feature type="transmembrane region" description="Helical" evidence="1">
    <location>
        <begin position="9"/>
        <end position="35"/>
    </location>
</feature>
<comment type="caution">
    <text evidence="2">The sequence shown here is derived from an EMBL/GenBank/DDBJ whole genome shotgun (WGS) entry which is preliminary data.</text>
</comment>
<protein>
    <submittedName>
        <fullName evidence="2">Uncharacterized protein</fullName>
    </submittedName>
</protein>
<dbReference type="RefSeq" id="WP_279849599.1">
    <property type="nucleotide sequence ID" value="NZ_CAURON010000042.1"/>
</dbReference>
<sequence length="101" mass="11082">MYDANRRNFFIRSIAVVAGDIAIGTALASACLWLIEAATLGLFLSFIAWLLTALLALAVSQHVIHPTVQVLLSDRKLDAAVDTIHSLLQSAQHQLQNWRMA</sequence>